<dbReference type="Proteomes" id="UP001057402">
    <property type="component" value="Chromosome 9"/>
</dbReference>
<reference evidence="2" key="1">
    <citation type="journal article" date="2023" name="Front. Plant Sci.">
        <title>Chromosomal-level genome assembly of Melastoma candidum provides insights into trichome evolution.</title>
        <authorList>
            <person name="Zhong Y."/>
            <person name="Wu W."/>
            <person name="Sun C."/>
            <person name="Zou P."/>
            <person name="Liu Y."/>
            <person name="Dai S."/>
            <person name="Zhou R."/>
        </authorList>
    </citation>
    <scope>NUCLEOTIDE SEQUENCE [LARGE SCALE GENOMIC DNA]</scope>
</reference>
<sequence>MDPVSLTIREYRHDVDRRLVEEVERICEVGPSGKLSLYTDLLGDPLCRVRNSPSFLMLVIHPSPSHSLVPFFFPSSFFIPTIDLPLRIKQVAETETGAGEEVREIVGMVRGCVKTVTCGKRLSRQGKHGHGLLRHVPVYTKVGYILGLRVSPHHRRKGIASRLVGAMETWLIQNGADYSYIATENDNAPSVALFTRRCGYSKFRTPALLVNPVHAHDLRIPSRRLSVIRLRVPDASLLYRERLSTTEFFPRDIDAVLSNPLSLGTFLAVPRGYAPSWDGILSFLADPPESWAVLSVWNCKDSFRLEVKGASRLVRVLVSAGRALDRALPFLGLPSFPEIFRPFGGHFVYGLGGEGPDAAGMVRALFRVTHNLARRHGCEVVATEVARGDPLREGIPHWKRLSCPEDLWCVKRLGEDYSDGAIGDWTKSPPGLSIFVDPREV</sequence>
<evidence type="ECO:0000313" key="2">
    <source>
        <dbReference type="Proteomes" id="UP001057402"/>
    </source>
</evidence>
<gene>
    <name evidence="1" type="ORF">MLD38_030287</name>
</gene>
<comment type="caution">
    <text evidence="1">The sequence shown here is derived from an EMBL/GenBank/DDBJ whole genome shotgun (WGS) entry which is preliminary data.</text>
</comment>
<protein>
    <submittedName>
        <fullName evidence="1">Uncharacterized protein</fullName>
    </submittedName>
</protein>
<evidence type="ECO:0000313" key="1">
    <source>
        <dbReference type="EMBL" id="KAI4324835.1"/>
    </source>
</evidence>
<accession>A0ACB9MKY7</accession>
<dbReference type="EMBL" id="CM042888">
    <property type="protein sequence ID" value="KAI4324835.1"/>
    <property type="molecule type" value="Genomic_DNA"/>
</dbReference>
<keyword evidence="2" id="KW-1185">Reference proteome</keyword>
<proteinExistence type="predicted"/>
<organism evidence="1 2">
    <name type="scientific">Melastoma candidum</name>
    <dbReference type="NCBI Taxonomy" id="119954"/>
    <lineage>
        <taxon>Eukaryota</taxon>
        <taxon>Viridiplantae</taxon>
        <taxon>Streptophyta</taxon>
        <taxon>Embryophyta</taxon>
        <taxon>Tracheophyta</taxon>
        <taxon>Spermatophyta</taxon>
        <taxon>Magnoliopsida</taxon>
        <taxon>eudicotyledons</taxon>
        <taxon>Gunneridae</taxon>
        <taxon>Pentapetalae</taxon>
        <taxon>rosids</taxon>
        <taxon>malvids</taxon>
        <taxon>Myrtales</taxon>
        <taxon>Melastomataceae</taxon>
        <taxon>Melastomatoideae</taxon>
        <taxon>Melastomateae</taxon>
        <taxon>Melastoma</taxon>
    </lineage>
</organism>
<name>A0ACB9MKY7_9MYRT</name>